<dbReference type="SUPFAM" id="SSF53474">
    <property type="entry name" value="alpha/beta-Hydrolases"/>
    <property type="match status" value="1"/>
</dbReference>
<dbReference type="Pfam" id="PF00135">
    <property type="entry name" value="COesterase"/>
    <property type="match status" value="1"/>
</dbReference>
<dbReference type="PROSITE" id="PS00122">
    <property type="entry name" value="CARBOXYLESTERASE_B_1"/>
    <property type="match status" value="1"/>
</dbReference>
<reference evidence="5 6" key="1">
    <citation type="journal article" date="2023" name="IMA Fungus">
        <title>Comparative genomic study of the Penicillium genus elucidates a diverse pangenome and 15 lateral gene transfer events.</title>
        <authorList>
            <person name="Petersen C."/>
            <person name="Sorensen T."/>
            <person name="Nielsen M.R."/>
            <person name="Sondergaard T.E."/>
            <person name="Sorensen J.L."/>
            <person name="Fitzpatrick D.A."/>
            <person name="Frisvad J.C."/>
            <person name="Nielsen K.L."/>
        </authorList>
    </citation>
    <scope>NUCLEOTIDE SEQUENCE [LARGE SCALE GENOMIC DNA]</scope>
    <source>
        <strain evidence="5 6">IBT 35679</strain>
    </source>
</reference>
<protein>
    <recommendedName>
        <fullName evidence="3">Carboxylic ester hydrolase</fullName>
        <ecNumber evidence="3">3.1.1.-</ecNumber>
    </recommendedName>
</protein>
<evidence type="ECO:0000256" key="3">
    <source>
        <dbReference type="RuleBase" id="RU361235"/>
    </source>
</evidence>
<organism evidence="5 6">
    <name type="scientific">Penicillium frequentans</name>
    <dbReference type="NCBI Taxonomy" id="3151616"/>
    <lineage>
        <taxon>Eukaryota</taxon>
        <taxon>Fungi</taxon>
        <taxon>Dikarya</taxon>
        <taxon>Ascomycota</taxon>
        <taxon>Pezizomycotina</taxon>
        <taxon>Eurotiomycetes</taxon>
        <taxon>Eurotiomycetidae</taxon>
        <taxon>Eurotiales</taxon>
        <taxon>Aspergillaceae</taxon>
        <taxon>Penicillium</taxon>
    </lineage>
</organism>
<evidence type="ECO:0000313" key="6">
    <source>
        <dbReference type="Proteomes" id="UP001220324"/>
    </source>
</evidence>
<dbReference type="InterPro" id="IPR050309">
    <property type="entry name" value="Type-B_Carboxylest/Lipase"/>
</dbReference>
<dbReference type="GO" id="GO:0016787">
    <property type="term" value="F:hydrolase activity"/>
    <property type="evidence" value="ECO:0007669"/>
    <property type="project" value="UniProtKB-KW"/>
</dbReference>
<dbReference type="EMBL" id="JAQIZZ010000008">
    <property type="protein sequence ID" value="KAJ5524087.1"/>
    <property type="molecule type" value="Genomic_DNA"/>
</dbReference>
<evidence type="ECO:0000256" key="1">
    <source>
        <dbReference type="ARBA" id="ARBA00005964"/>
    </source>
</evidence>
<dbReference type="GO" id="GO:0017000">
    <property type="term" value="P:antibiotic biosynthetic process"/>
    <property type="evidence" value="ECO:0007669"/>
    <property type="project" value="UniProtKB-ARBA"/>
</dbReference>
<keyword evidence="2 3" id="KW-0378">Hydrolase</keyword>
<dbReference type="PANTHER" id="PTHR11559">
    <property type="entry name" value="CARBOXYLESTERASE"/>
    <property type="match status" value="1"/>
</dbReference>
<keyword evidence="3" id="KW-0732">Signal</keyword>
<sequence>MGPILRKLLMSLAIAEASALGISVQHTPSQSTVTPRSAILYHNNGNWTAHAENPSAILFLDPVSKTKAESICAENGESLMKESDLDNEKGDRQFICTNTAPLVDAVETPFNEFPKVNVSSNGTTYMGVRDHMTYRFLGIPYMLQPVGDLRLSYPIQWYTNETDYVMNATTYGPSCPADYGYFDGNSLLMNIFTPFLPGTENPKNELLKPVMFWLHGGGGTATDPTSDGASLTSRSDVILVSINWRGGNFGDISFNDGYVDGNYGIADIVSGLQWVKDHIKAFGGDPDKVTVFGQSAGGESVMNMVRSPKAAGLFHAAILHSAALGPVLTQEEVVNVTVPAVAAVCGDVIGAERLSCLRGLSLDEFMNNITFSVGSGYDNYDEGAIIDGVWIANQSVAAARNGQLNRIHFMSGSMPEEGESLLGTTILQNATDFNATLYSLAGSQYPEDWPALVEKSGQWNNGSNPINAYNSTINAFTTVHLTCPGQQFIKAAYEAKSFKSYYYYNNLRAYALSYYDPYGTCTFPVGEPDTLYYRCHSGDLYEIFGSYYIFDQPIRTPADIGHTNLQQDMWGAFARTGNPNPPKEYLKARGYEDSLAVFEKFSWHGYDGHSAMNIDYPDPSNGEMPWAEKCKVVEELYHLP</sequence>
<feature type="signal peptide" evidence="3">
    <location>
        <begin position="1"/>
        <end position="19"/>
    </location>
</feature>
<dbReference type="EC" id="3.1.1.-" evidence="3"/>
<dbReference type="Proteomes" id="UP001220324">
    <property type="component" value="Unassembled WGS sequence"/>
</dbReference>
<dbReference type="GO" id="GO:0072330">
    <property type="term" value="P:monocarboxylic acid biosynthetic process"/>
    <property type="evidence" value="ECO:0007669"/>
    <property type="project" value="UniProtKB-ARBA"/>
</dbReference>
<evidence type="ECO:0000259" key="4">
    <source>
        <dbReference type="Pfam" id="PF00135"/>
    </source>
</evidence>
<evidence type="ECO:0000313" key="5">
    <source>
        <dbReference type="EMBL" id="KAJ5524087.1"/>
    </source>
</evidence>
<dbReference type="AlphaFoldDB" id="A0AAD6CL75"/>
<feature type="domain" description="Carboxylesterase type B" evidence="4">
    <location>
        <begin position="130"/>
        <end position="585"/>
    </location>
</feature>
<name>A0AAD6CL75_9EURO</name>
<keyword evidence="6" id="KW-1185">Reference proteome</keyword>
<gene>
    <name evidence="5" type="ORF">N7494_010737</name>
</gene>
<comment type="caution">
    <text evidence="5">The sequence shown here is derived from an EMBL/GenBank/DDBJ whole genome shotgun (WGS) entry which is preliminary data.</text>
</comment>
<comment type="similarity">
    <text evidence="1 3">Belongs to the type-B carboxylesterase/lipase family.</text>
</comment>
<dbReference type="InterPro" id="IPR029058">
    <property type="entry name" value="AB_hydrolase_fold"/>
</dbReference>
<evidence type="ECO:0000256" key="2">
    <source>
        <dbReference type="ARBA" id="ARBA00022801"/>
    </source>
</evidence>
<dbReference type="Gene3D" id="3.40.50.1820">
    <property type="entry name" value="alpha/beta hydrolase"/>
    <property type="match status" value="1"/>
</dbReference>
<accession>A0AAD6CL75</accession>
<feature type="chain" id="PRO_5041778444" description="Carboxylic ester hydrolase" evidence="3">
    <location>
        <begin position="20"/>
        <end position="640"/>
    </location>
</feature>
<proteinExistence type="inferred from homology"/>
<dbReference type="InterPro" id="IPR002018">
    <property type="entry name" value="CarbesteraseB"/>
</dbReference>
<dbReference type="InterPro" id="IPR019826">
    <property type="entry name" value="Carboxylesterase_B_AS"/>
</dbReference>